<evidence type="ECO:0000256" key="1">
    <source>
        <dbReference type="ARBA" id="ARBA00006484"/>
    </source>
</evidence>
<dbReference type="PROSITE" id="PS00061">
    <property type="entry name" value="ADH_SHORT"/>
    <property type="match status" value="1"/>
</dbReference>
<dbReference type="InterPro" id="IPR020904">
    <property type="entry name" value="Sc_DH/Rdtase_CS"/>
</dbReference>
<dbReference type="Gene3D" id="3.40.50.720">
    <property type="entry name" value="NAD(P)-binding Rossmann-like Domain"/>
    <property type="match status" value="1"/>
</dbReference>
<organism evidence="3 4">
    <name type="scientific">Yaniella flava</name>
    <dbReference type="NCBI Taxonomy" id="287930"/>
    <lineage>
        <taxon>Bacteria</taxon>
        <taxon>Bacillati</taxon>
        <taxon>Actinomycetota</taxon>
        <taxon>Actinomycetes</taxon>
        <taxon>Micrococcales</taxon>
        <taxon>Micrococcaceae</taxon>
        <taxon>Yaniella</taxon>
    </lineage>
</organism>
<comment type="similarity">
    <text evidence="1">Belongs to the short-chain dehydrogenases/reductases (SDR) family.</text>
</comment>
<evidence type="ECO:0000256" key="2">
    <source>
        <dbReference type="ARBA" id="ARBA00023002"/>
    </source>
</evidence>
<evidence type="ECO:0000313" key="3">
    <source>
        <dbReference type="EMBL" id="GAA2044367.1"/>
    </source>
</evidence>
<dbReference type="PANTHER" id="PTHR24321">
    <property type="entry name" value="DEHYDROGENASES, SHORT CHAIN"/>
    <property type="match status" value="1"/>
</dbReference>
<keyword evidence="4" id="KW-1185">Reference proteome</keyword>
<proteinExistence type="inferred from homology"/>
<dbReference type="CDD" id="cd05233">
    <property type="entry name" value="SDR_c"/>
    <property type="match status" value="1"/>
</dbReference>
<dbReference type="RefSeq" id="WP_343959551.1">
    <property type="nucleotide sequence ID" value="NZ_BAAAMN010000053.1"/>
</dbReference>
<dbReference type="Proteomes" id="UP001501461">
    <property type="component" value="Unassembled WGS sequence"/>
</dbReference>
<keyword evidence="2" id="KW-0560">Oxidoreductase</keyword>
<gene>
    <name evidence="3" type="ORF">GCM10009720_26570</name>
</gene>
<accession>A0ABN2UWB1</accession>
<dbReference type="PANTHER" id="PTHR24321:SF8">
    <property type="entry name" value="ESTRADIOL 17-BETA-DEHYDROGENASE 8-RELATED"/>
    <property type="match status" value="1"/>
</dbReference>
<name>A0ABN2UWB1_9MICC</name>
<dbReference type="Pfam" id="PF13561">
    <property type="entry name" value="adh_short_C2"/>
    <property type="match status" value="1"/>
</dbReference>
<dbReference type="InterPro" id="IPR036291">
    <property type="entry name" value="NAD(P)-bd_dom_sf"/>
</dbReference>
<protein>
    <submittedName>
        <fullName evidence="3">SDR family oxidoreductase</fullName>
    </submittedName>
</protein>
<comment type="caution">
    <text evidence="3">The sequence shown here is derived from an EMBL/GenBank/DDBJ whole genome shotgun (WGS) entry which is preliminary data.</text>
</comment>
<dbReference type="InterPro" id="IPR002347">
    <property type="entry name" value="SDR_fam"/>
</dbReference>
<dbReference type="NCBIfam" id="NF005559">
    <property type="entry name" value="PRK07231.1"/>
    <property type="match status" value="1"/>
</dbReference>
<dbReference type="PRINTS" id="PR00081">
    <property type="entry name" value="GDHRDH"/>
</dbReference>
<reference evidence="3 4" key="1">
    <citation type="journal article" date="2019" name="Int. J. Syst. Evol. Microbiol.">
        <title>The Global Catalogue of Microorganisms (GCM) 10K type strain sequencing project: providing services to taxonomists for standard genome sequencing and annotation.</title>
        <authorList>
            <consortium name="The Broad Institute Genomics Platform"/>
            <consortium name="The Broad Institute Genome Sequencing Center for Infectious Disease"/>
            <person name="Wu L."/>
            <person name="Ma J."/>
        </authorList>
    </citation>
    <scope>NUCLEOTIDE SEQUENCE [LARGE SCALE GENOMIC DNA]</scope>
    <source>
        <strain evidence="3 4">JCM 13595</strain>
    </source>
</reference>
<dbReference type="PRINTS" id="PR00080">
    <property type="entry name" value="SDRFAMILY"/>
</dbReference>
<evidence type="ECO:0000313" key="4">
    <source>
        <dbReference type="Proteomes" id="UP001501461"/>
    </source>
</evidence>
<sequence length="253" mass="26331">MTNALDFTDKTVIITGAASGIGRATARLLADNGAKIVIGDVDDQANETVDLITHGGGTAQFVKTDVTSAADVQNLVQTAVDTHGRIDVAFNNAGILPPVARFVDQTEKDFDKTIAVDLKGVFLSLKYEIEAMLKTGGGAIINTASVAGLIADPDMAPYVAAKHGVVGLTRSAAYDHGKDGIRVNALAPGLVETGMTEVWRKDPEKWDAVTSNNFLNKAASPEEIAGMVLFLASDLAGFATGGVYPVDGGQTAR</sequence>
<dbReference type="EMBL" id="BAAAMN010000053">
    <property type="protein sequence ID" value="GAA2044367.1"/>
    <property type="molecule type" value="Genomic_DNA"/>
</dbReference>
<dbReference type="SUPFAM" id="SSF51735">
    <property type="entry name" value="NAD(P)-binding Rossmann-fold domains"/>
    <property type="match status" value="1"/>
</dbReference>